<evidence type="ECO:0000313" key="2">
    <source>
        <dbReference type="Proteomes" id="UP000730739"/>
    </source>
</evidence>
<dbReference type="Proteomes" id="UP000730739">
    <property type="component" value="Unassembled WGS sequence"/>
</dbReference>
<proteinExistence type="predicted"/>
<gene>
    <name evidence="1" type="ORF">J2Z31_002709</name>
</gene>
<dbReference type="SUPFAM" id="SSF69917">
    <property type="entry name" value="OMPT-like"/>
    <property type="match status" value="1"/>
</dbReference>
<dbReference type="PRINTS" id="PR00482">
    <property type="entry name" value="OMPTIN"/>
</dbReference>
<dbReference type="InterPro" id="IPR000036">
    <property type="entry name" value="Peptidase_A26_omptin"/>
</dbReference>
<dbReference type="EC" id="3.4.23.49" evidence="1"/>
<sequence>MATPSFAAADDVLFSSDDGNLIVFGGIGLANIKAQEFVYPSAGACTESGWVSKGHKCSQLNWESKGVTLFTLGFDAQIDDDWSLNGSINFGTGGNGHMVDFDWLSRGHDDWSDRTIHPGTELDHYVDGAVELDRIIYGSETSSFAVGAGFRYTDVKWTAYGGSGLYSSEDGFRNSPVAWADGERAISYRQKIPVGFVSLSGERVLGDLTISGGIQGGLSFGIKDIDDHWSRDLRYHDDMDPAPTIGATVAVNYALTPGASLYLSGSFERVFHKPGDMQIDDTAEGTRYPPTKDEAGANFESMSISFGLKGSF</sequence>
<dbReference type="EMBL" id="JAGILA010000003">
    <property type="protein sequence ID" value="MBP2236195.1"/>
    <property type="molecule type" value="Genomic_DNA"/>
</dbReference>
<comment type="caution">
    <text evidence="1">The sequence shown here is derived from an EMBL/GenBank/DDBJ whole genome shotgun (WGS) entry which is preliminary data.</text>
</comment>
<dbReference type="Gene3D" id="2.40.128.90">
    <property type="entry name" value="OMPT-like"/>
    <property type="match status" value="1"/>
</dbReference>
<protein>
    <submittedName>
        <fullName evidence="1">Omptin</fullName>
        <ecNumber evidence="1">3.4.23.49</ecNumber>
    </submittedName>
</protein>
<dbReference type="InterPro" id="IPR053724">
    <property type="entry name" value="OMP_A26_sf"/>
</dbReference>
<reference evidence="1 2" key="1">
    <citation type="submission" date="2021-03" db="EMBL/GenBank/DDBJ databases">
        <title>Genomic Encyclopedia of Type Strains, Phase IV (KMG-IV): sequencing the most valuable type-strain genomes for metagenomic binning, comparative biology and taxonomic classification.</title>
        <authorList>
            <person name="Goeker M."/>
        </authorList>
    </citation>
    <scope>NUCLEOTIDE SEQUENCE [LARGE SCALE GENOMIC DNA]</scope>
    <source>
        <strain evidence="1 2">DSM 13372</strain>
    </source>
</reference>
<dbReference type="InterPro" id="IPR020080">
    <property type="entry name" value="OM_adhesin/peptidase_omptin"/>
</dbReference>
<name>A0ABS4QZY4_9HYPH</name>
<keyword evidence="1" id="KW-0378">Hydrolase</keyword>
<keyword evidence="2" id="KW-1185">Reference proteome</keyword>
<accession>A0ABS4QZY4</accession>
<evidence type="ECO:0000313" key="1">
    <source>
        <dbReference type="EMBL" id="MBP2236195.1"/>
    </source>
</evidence>
<organism evidence="1 2">
    <name type="scientific">Sinorhizobium kostiense</name>
    <dbReference type="NCBI Taxonomy" id="76747"/>
    <lineage>
        <taxon>Bacteria</taxon>
        <taxon>Pseudomonadati</taxon>
        <taxon>Pseudomonadota</taxon>
        <taxon>Alphaproteobacteria</taxon>
        <taxon>Hyphomicrobiales</taxon>
        <taxon>Rhizobiaceae</taxon>
        <taxon>Sinorhizobium/Ensifer group</taxon>
        <taxon>Sinorhizobium</taxon>
    </lineage>
</organism>
<dbReference type="GO" id="GO:0004190">
    <property type="term" value="F:aspartic-type endopeptidase activity"/>
    <property type="evidence" value="ECO:0007669"/>
    <property type="project" value="UniProtKB-EC"/>
</dbReference>
<dbReference type="Pfam" id="PF01278">
    <property type="entry name" value="Omptin"/>
    <property type="match status" value="1"/>
</dbReference>